<evidence type="ECO:0000313" key="3">
    <source>
        <dbReference type="EMBL" id="MFC5463462.1"/>
    </source>
</evidence>
<name>A0ABW0LF29_9BACI</name>
<feature type="transmembrane region" description="Helical" evidence="1">
    <location>
        <begin position="12"/>
        <end position="36"/>
    </location>
</feature>
<keyword evidence="1" id="KW-1133">Transmembrane helix</keyword>
<sequence length="146" mass="17051">MRFKAKRDMAFAAMMIVSISVIALACLVPSYFAIYYEAEPEWLAVIILVGLFILCTGFMIWIWMDIEYVLLEDYLYVRGGPFRSKIPYDQITRMFESNNMLIGYRVLSSKDALEIQYKTGLMGSIIISPENKQEFMEELRKRCKLL</sequence>
<organism evidence="3 4">
    <name type="scientific">Lederbergia graminis</name>
    <dbReference type="NCBI Taxonomy" id="735518"/>
    <lineage>
        <taxon>Bacteria</taxon>
        <taxon>Bacillati</taxon>
        <taxon>Bacillota</taxon>
        <taxon>Bacilli</taxon>
        <taxon>Bacillales</taxon>
        <taxon>Bacillaceae</taxon>
        <taxon>Lederbergia</taxon>
    </lineage>
</organism>
<dbReference type="RefSeq" id="WP_144929250.1">
    <property type="nucleotide sequence ID" value="NZ_JBHSMC010000001.1"/>
</dbReference>
<dbReference type="PROSITE" id="PS51257">
    <property type="entry name" value="PROKAR_LIPOPROTEIN"/>
    <property type="match status" value="1"/>
</dbReference>
<accession>A0ABW0LF29</accession>
<evidence type="ECO:0000313" key="4">
    <source>
        <dbReference type="Proteomes" id="UP001596147"/>
    </source>
</evidence>
<keyword evidence="1" id="KW-0472">Membrane</keyword>
<dbReference type="EMBL" id="JBHSMC010000001">
    <property type="protein sequence ID" value="MFC5463462.1"/>
    <property type="molecule type" value="Genomic_DNA"/>
</dbReference>
<keyword evidence="1" id="KW-0812">Transmembrane</keyword>
<feature type="domain" description="Uncharacterized protein YyaB-like PH" evidence="2">
    <location>
        <begin position="67"/>
        <end position="143"/>
    </location>
</feature>
<evidence type="ECO:0000259" key="2">
    <source>
        <dbReference type="Pfam" id="PF06713"/>
    </source>
</evidence>
<reference evidence="4" key="1">
    <citation type="journal article" date="2019" name="Int. J. Syst. Evol. Microbiol.">
        <title>The Global Catalogue of Microorganisms (GCM) 10K type strain sequencing project: providing services to taxonomists for standard genome sequencing and annotation.</title>
        <authorList>
            <consortium name="The Broad Institute Genomics Platform"/>
            <consortium name="The Broad Institute Genome Sequencing Center for Infectious Disease"/>
            <person name="Wu L."/>
            <person name="Ma J."/>
        </authorList>
    </citation>
    <scope>NUCLEOTIDE SEQUENCE [LARGE SCALE GENOMIC DNA]</scope>
    <source>
        <strain evidence="4">CGMCC 1.12237</strain>
    </source>
</reference>
<dbReference type="InterPro" id="IPR009589">
    <property type="entry name" value="PH_YyaB-like"/>
</dbReference>
<proteinExistence type="predicted"/>
<protein>
    <submittedName>
        <fullName evidence="3">PH domain-containing protein</fullName>
    </submittedName>
</protein>
<keyword evidence="4" id="KW-1185">Reference proteome</keyword>
<feature type="transmembrane region" description="Helical" evidence="1">
    <location>
        <begin position="42"/>
        <end position="64"/>
    </location>
</feature>
<dbReference type="Proteomes" id="UP001596147">
    <property type="component" value="Unassembled WGS sequence"/>
</dbReference>
<gene>
    <name evidence="3" type="ORF">ACFPM4_01710</name>
</gene>
<comment type="caution">
    <text evidence="3">The sequence shown here is derived from an EMBL/GenBank/DDBJ whole genome shotgun (WGS) entry which is preliminary data.</text>
</comment>
<dbReference type="Pfam" id="PF06713">
    <property type="entry name" value="bPH_4"/>
    <property type="match status" value="1"/>
</dbReference>
<evidence type="ECO:0000256" key="1">
    <source>
        <dbReference type="SAM" id="Phobius"/>
    </source>
</evidence>